<evidence type="ECO:0000313" key="3">
    <source>
        <dbReference type="EMBL" id="PCE32763.1"/>
    </source>
</evidence>
<dbReference type="EMBL" id="MTZU01000024">
    <property type="protein sequence ID" value="PCE32763.1"/>
    <property type="molecule type" value="Genomic_DNA"/>
</dbReference>
<protein>
    <recommendedName>
        <fullName evidence="5">Purine nucleoside phosphorylase</fullName>
    </recommendedName>
</protein>
<comment type="caution">
    <text evidence="3">The sequence shown here is derived from an EMBL/GenBank/DDBJ whole genome shotgun (WGS) entry which is preliminary data.</text>
</comment>
<proteinExistence type="predicted"/>
<name>A0A2A4FGB4_9BURK</name>
<dbReference type="GeneID" id="69006569"/>
<evidence type="ECO:0008006" key="5">
    <source>
        <dbReference type="Google" id="ProtNLM"/>
    </source>
</evidence>
<organism evidence="3 4">
    <name type="scientific">Burkholderia ubonensis subsp. mesacidophila</name>
    <dbReference type="NCBI Taxonomy" id="265293"/>
    <lineage>
        <taxon>Bacteria</taxon>
        <taxon>Pseudomonadati</taxon>
        <taxon>Pseudomonadota</taxon>
        <taxon>Betaproteobacteria</taxon>
        <taxon>Burkholderiales</taxon>
        <taxon>Burkholderiaceae</taxon>
        <taxon>Burkholderia</taxon>
        <taxon>Burkholderia cepacia complex</taxon>
    </lineage>
</organism>
<evidence type="ECO:0000313" key="4">
    <source>
        <dbReference type="Proteomes" id="UP000217994"/>
    </source>
</evidence>
<keyword evidence="2" id="KW-0732">Signal</keyword>
<accession>A0A2A4FGB4</accession>
<evidence type="ECO:0000256" key="2">
    <source>
        <dbReference type="SAM" id="SignalP"/>
    </source>
</evidence>
<gene>
    <name evidence="3" type="ORF">BZL54_08920</name>
</gene>
<evidence type="ECO:0000256" key="1">
    <source>
        <dbReference type="SAM" id="MobiDB-lite"/>
    </source>
</evidence>
<dbReference type="InterPro" id="IPR025421">
    <property type="entry name" value="DUF4148"/>
</dbReference>
<dbReference type="RefSeq" id="WP_084909102.1">
    <property type="nucleotide sequence ID" value="NZ_CP020738.1"/>
</dbReference>
<reference evidence="3 4" key="1">
    <citation type="submission" date="2017-01" db="EMBL/GenBank/DDBJ databases">
        <title>Whole-Genome Shotgun Sequencing of Two beta-Proteobacterial Species in Search of the Bulgecin Biosynthetic Cluster.</title>
        <authorList>
            <person name="Horsman M.E."/>
            <person name="Marous D.R."/>
            <person name="Li R."/>
            <person name="Oliver R.A."/>
            <person name="Byun B."/>
            <person name="Emrich S.J."/>
            <person name="Boggess B."/>
            <person name="Townsend C.A."/>
            <person name="Mobashery S."/>
        </authorList>
    </citation>
    <scope>NUCLEOTIDE SEQUENCE [LARGE SCALE GENOMIC DNA]</scope>
    <source>
        <strain evidence="3 4">ATCC 31433</strain>
    </source>
</reference>
<feature type="chain" id="PRO_5012223988" description="Purine nucleoside phosphorylase" evidence="2">
    <location>
        <begin position="22"/>
        <end position="92"/>
    </location>
</feature>
<sequence>MKHPIGLLIVAALFAGDAASAQTSAPLTRAQVLEELYRLEAAGYNPSAGDQGTYPADIQAAEAKVAAAQQAAKSAAADAGTPSAGLPAQAGR</sequence>
<dbReference type="Proteomes" id="UP000217994">
    <property type="component" value="Unassembled WGS sequence"/>
</dbReference>
<feature type="signal peptide" evidence="2">
    <location>
        <begin position="1"/>
        <end position="21"/>
    </location>
</feature>
<feature type="region of interest" description="Disordered" evidence="1">
    <location>
        <begin position="71"/>
        <end position="92"/>
    </location>
</feature>
<dbReference type="AlphaFoldDB" id="A0A2A4FGB4"/>
<dbReference type="Pfam" id="PF13663">
    <property type="entry name" value="DUF4148"/>
    <property type="match status" value="1"/>
</dbReference>